<dbReference type="InterPro" id="IPR002345">
    <property type="entry name" value="Lipocalin"/>
</dbReference>
<evidence type="ECO:0000256" key="2">
    <source>
        <dbReference type="SAM" id="SignalP"/>
    </source>
</evidence>
<comment type="similarity">
    <text evidence="1">Belongs to the calycin superfamily. Lipocalin family.</text>
</comment>
<evidence type="ECO:0000313" key="5">
    <source>
        <dbReference type="Proteomes" id="UP000261520"/>
    </source>
</evidence>
<reference evidence="4" key="1">
    <citation type="submission" date="2025-08" db="UniProtKB">
        <authorList>
            <consortium name="Ensembl"/>
        </authorList>
    </citation>
    <scope>IDENTIFICATION</scope>
</reference>
<proteinExistence type="inferred from homology"/>
<dbReference type="InterPro" id="IPR012674">
    <property type="entry name" value="Calycin"/>
</dbReference>
<accession>A0A3B3ZUT5</accession>
<dbReference type="PANTHER" id="PTHR11430:SF133">
    <property type="entry name" value="LIPOCALIN"/>
    <property type="match status" value="1"/>
</dbReference>
<dbReference type="PRINTS" id="PR01254">
    <property type="entry name" value="PGNDSYNTHASE"/>
</dbReference>
<reference evidence="4" key="2">
    <citation type="submission" date="2025-09" db="UniProtKB">
        <authorList>
            <consortium name="Ensembl"/>
        </authorList>
    </citation>
    <scope>IDENTIFICATION</scope>
</reference>
<feature type="domain" description="Lipocalin/cytosolic fatty-acid binding" evidence="3">
    <location>
        <begin position="34"/>
        <end position="171"/>
    </location>
</feature>
<dbReference type="Pfam" id="PF00061">
    <property type="entry name" value="Lipocalin"/>
    <property type="match status" value="1"/>
</dbReference>
<dbReference type="PRINTS" id="PR00179">
    <property type="entry name" value="LIPOCALIN"/>
</dbReference>
<keyword evidence="5" id="KW-1185">Reference proteome</keyword>
<evidence type="ECO:0000259" key="3">
    <source>
        <dbReference type="Pfam" id="PF00061"/>
    </source>
</evidence>
<feature type="chain" id="PRO_5017485899" description="Lipocalin/cytosolic fatty-acid binding domain-containing protein" evidence="2">
    <location>
        <begin position="21"/>
        <end position="209"/>
    </location>
</feature>
<evidence type="ECO:0000256" key="1">
    <source>
        <dbReference type="ARBA" id="ARBA00006889"/>
    </source>
</evidence>
<name>A0A3B3ZUT5_9GOBI</name>
<evidence type="ECO:0000313" key="4">
    <source>
        <dbReference type="Ensembl" id="ENSPMGP00000008041.1"/>
    </source>
</evidence>
<dbReference type="GO" id="GO:0036094">
    <property type="term" value="F:small molecule binding"/>
    <property type="evidence" value="ECO:0007669"/>
    <property type="project" value="InterPro"/>
</dbReference>
<organism evidence="4 5">
    <name type="scientific">Periophthalmus magnuspinnatus</name>
    <dbReference type="NCBI Taxonomy" id="409849"/>
    <lineage>
        <taxon>Eukaryota</taxon>
        <taxon>Metazoa</taxon>
        <taxon>Chordata</taxon>
        <taxon>Craniata</taxon>
        <taxon>Vertebrata</taxon>
        <taxon>Euteleostomi</taxon>
        <taxon>Actinopterygii</taxon>
        <taxon>Neopterygii</taxon>
        <taxon>Teleostei</taxon>
        <taxon>Neoteleostei</taxon>
        <taxon>Acanthomorphata</taxon>
        <taxon>Gobiaria</taxon>
        <taxon>Gobiiformes</taxon>
        <taxon>Gobioidei</taxon>
        <taxon>Gobiidae</taxon>
        <taxon>Oxudercinae</taxon>
        <taxon>Periophthalmus</taxon>
    </lineage>
</organism>
<protein>
    <recommendedName>
        <fullName evidence="3">Lipocalin/cytosolic fatty-acid binding domain-containing protein</fullName>
    </recommendedName>
</protein>
<dbReference type="Ensembl" id="ENSPMGT00000008555.1">
    <property type="protein sequence ID" value="ENSPMGP00000008041.1"/>
    <property type="gene ID" value="ENSPMGG00000006164.1"/>
</dbReference>
<dbReference type="InterPro" id="IPR000566">
    <property type="entry name" value="Lipocln_cytosolic_FA-bd_dom"/>
</dbReference>
<dbReference type="SUPFAM" id="SSF50814">
    <property type="entry name" value="Lipocalins"/>
    <property type="match status" value="1"/>
</dbReference>
<feature type="signal peptide" evidence="2">
    <location>
        <begin position="1"/>
        <end position="20"/>
    </location>
</feature>
<keyword evidence="2" id="KW-0732">Signal</keyword>
<sequence>NMTFLTTALGLTLCFVWASADILPQPDFNIEGMSGKWYLTGFATNAQWFIIHKQTMGTGTSTFTPMDGNLDMPFESLNPDGTCFRLHNLAKKTDVPGKFTYVGDVNDMRIVDVKYDEYALIYTVKTIGDTSDAVIKAYSRSPELSSEIQEKFRQFALENGVLPENMVILPKNGSTQFIFQFYFSSNLTFNFTTTWLGNCSVPLKNIYTA</sequence>
<dbReference type="Proteomes" id="UP000261520">
    <property type="component" value="Unplaced"/>
</dbReference>
<dbReference type="PANTHER" id="PTHR11430">
    <property type="entry name" value="LIPOCALIN"/>
    <property type="match status" value="1"/>
</dbReference>
<dbReference type="Gene3D" id="2.40.128.20">
    <property type="match status" value="1"/>
</dbReference>
<dbReference type="AlphaFoldDB" id="A0A3B3ZUT5"/>
<dbReference type="STRING" id="409849.ENSPMGP00000008041"/>